<gene>
    <name evidence="4" type="ORF">GTC17253_11110</name>
</gene>
<dbReference type="InterPro" id="IPR051802">
    <property type="entry name" value="YfhM-like"/>
</dbReference>
<organism evidence="4">
    <name type="scientific">Prevotella sp. GTC17253</name>
    <dbReference type="NCBI Taxonomy" id="3236793"/>
    <lineage>
        <taxon>Bacteria</taxon>
        <taxon>Pseudomonadati</taxon>
        <taxon>Bacteroidota</taxon>
        <taxon>Bacteroidia</taxon>
        <taxon>Bacteroidales</taxon>
        <taxon>Prevotellaceae</taxon>
        <taxon>Prevotella</taxon>
    </lineage>
</organism>
<comment type="similarity">
    <text evidence="1">Belongs to the protease inhibitor I39 (alpha-2-macroglobulin) family. Bacterial alpha-2-macroglobulin subfamily.</text>
</comment>
<reference evidence="4" key="1">
    <citation type="submission" date="2024-07" db="EMBL/GenBank/DDBJ databases">
        <title>Complete genome sequence of Prevotella sp. YM-2024 GTC17253.</title>
        <authorList>
            <person name="Hayashi M."/>
            <person name="Muto Y."/>
            <person name="Tanaka K."/>
            <person name="Niwa H."/>
        </authorList>
    </citation>
    <scope>NUCLEOTIDE SEQUENCE</scope>
    <source>
        <strain evidence="4">GTC17253</strain>
    </source>
</reference>
<feature type="signal peptide" evidence="2">
    <location>
        <begin position="1"/>
        <end position="21"/>
    </location>
</feature>
<feature type="domain" description="Alpha-2-macroglobulin" evidence="3">
    <location>
        <begin position="1091"/>
        <end position="1181"/>
    </location>
</feature>
<dbReference type="InterPro" id="IPR001599">
    <property type="entry name" value="Macroglobln_a2"/>
</dbReference>
<dbReference type="InterPro" id="IPR002890">
    <property type="entry name" value="MG2"/>
</dbReference>
<evidence type="ECO:0000259" key="3">
    <source>
        <dbReference type="SMART" id="SM01360"/>
    </source>
</evidence>
<dbReference type="InterPro" id="IPR041246">
    <property type="entry name" value="Bact_MG10"/>
</dbReference>
<evidence type="ECO:0000256" key="2">
    <source>
        <dbReference type="SAM" id="SignalP"/>
    </source>
</evidence>
<dbReference type="PANTHER" id="PTHR40094">
    <property type="entry name" value="ALPHA-2-MACROGLOBULIN HOMOLOG"/>
    <property type="match status" value="1"/>
</dbReference>
<dbReference type="InterPro" id="IPR008930">
    <property type="entry name" value="Terpenoid_cyclase/PrenylTrfase"/>
</dbReference>
<proteinExistence type="inferred from homology"/>
<dbReference type="Pfam" id="PF01835">
    <property type="entry name" value="MG2"/>
    <property type="match status" value="1"/>
</dbReference>
<evidence type="ECO:0000313" key="4">
    <source>
        <dbReference type="EMBL" id="BFO71145.1"/>
    </source>
</evidence>
<keyword evidence="2" id="KW-0732">Signal</keyword>
<accession>A0AB33IYJ9</accession>
<dbReference type="PANTHER" id="PTHR40094:SF1">
    <property type="entry name" value="UBIQUITIN DOMAIN-CONTAINING PROTEIN"/>
    <property type="match status" value="1"/>
</dbReference>
<sequence>MKKYLLALVALITLCPFAGMAESYVSLWKRVAVAEQKDLPKTQIAILNAIVNKATAAGDYGQLIKAQLKMAEAETAISPDSLGKHIERLEKKQKKAEGRQQVLADVYAAVLGHIYKDYTSKEEHARISKQYYELSVRHPDLLARQLAKDYEPLVVKGYDSSIFYEDLLHVVGLEAEAYKLLHDYYKAHGNRAAACICAYLITQQDRREDVMMVRKSHYLQTLDSLISEYGDLPMAGEVAIERYNFMDKAVDTSVEEKINYINYALSRWGTWPRMNVLRNAKTTLTLPCFLIDMGRGVQIPGKERQVAIRSITNVQQLKMTVTRLDYTASTDLDPNDAEDYAELRKHLQLETQKTVAHRYIGLPAYKVTSDSMVIEGLAKGVYLVEFTTDNSNITAERALLHVSDVYAVSEVLPKRQIRIAVVSATTGQPIPGAKVRLFTGSYYGEKAVVNTVTCDEKGEHLFSYSKRMPDRIYAFTAEDKYCPDADLNGYFGYNGRRDTSEVAQLLTDRKVYRPGQTVHVAAIVYKNMAQADTKAVQGKELTLTLHDANGEQVASKEVKTDGFGTASAEFTLPTSGLTGRFLVRANVGYASTDFSVEEYKRPTFEVLFDKVKQIYHSGDTVRVQGKAHTYAGMPVQGAQVAYSVVRRSAFWWYRSAGSTLTVKTDTTVTADDGTFKIDVPMLLPEEGDVNAPRYYSYEIEAKVTDLNGESHTGETRLPLSNRTAVFTTDLPAKIESDSLKAVSFSYLNISSEPVAGKVYFKIDDMPMSGQTNTPISDVRMMKLKSGLHVLKAICNEDTLEQKFVVFSVKDRKTAVPTHDWFYQSAEIFPRDGKPVYVQIGSSDADQHILYTMMSGDKVLESGVIRQSEALNTRAFRYQKEWGDGILLTYAWVKDGQCYTHVAEILRPLPDKRLLLEWKTFRNRLVPGQDEEWTLTVKRPDGKAADAQLVATLYDKSLDQIRKNKWNFVPSLHLSLPKTYWQAVNFEEITMYGELPMQALPEKNLSFSHFDESLFDLDYGLRLSTPYYAFAAAKPRSFMTGSVSTKEKKMMKAEVLMANMADAVVGENELRGQEEDKAATATGQLRENLNETAFFYPALMADKNGDVNVKFTLPESVTTWKFMGLAHDADMRYGMLEGEAVAQKTVMIQPNMPRFMRLGDKGEINARLSNTSDKSVKGKAMLQIIDPETEKVLAEVVRNFNVEAGKSANVNFTVVPREFMEGHGLASSLLICRTMVEGRGVSDGEQHYLLVLPEQEMVTNTLAFSQQGAGVKMVDLAQLAPVGKEVKLTIEYTNNPEWLMIQSLPTVSNTRENDAISLAAAYYANSLAAHIVYSDSTIGHVVKQWKAENNAQQTSKLMQNEELKSLMLDETPWLTDAKNETEQQQLLADYLDESQLDKRQAAVLKKLSGLQNPDGSWSWWPGMQGSRYVTAEVTKMLARLCTVALDQEAFRLITKSISYLDKQLQEEYERMMAERKRGVTIETPSEMALETLYIKSLLKNLGRQGGEAQAYMLKLIAASPAHYTIYGKANTAVILARNGYKKQAENHLNSLNEYSVYKEEMGRYYDARKAFYSWCDYKIPTEVAAIEAMYLLRPTDKQTIADMQRWLLQCKRTQSWDTPINAVNAIYAFTLGSGSEKGASAFRLNAVPATLSIDGNAIETKESTAIGYVKTVKEGKAMKTFTAEKKSGGTSWGALYAQFTQNTADVKAASMGIQVKREIVAGQSTPLKVGDKIKVRITITADRDYDFVQIQDKRAACLEPVSQLSGYHWGYYCTPRDNTTNYYFDQMAKGTHVVETEYYVDRAGEYQTGLCTVQCAYAPEYSGRAAVKAIHIK</sequence>
<evidence type="ECO:0000256" key="1">
    <source>
        <dbReference type="ARBA" id="ARBA00010556"/>
    </source>
</evidence>
<dbReference type="SUPFAM" id="SSF48239">
    <property type="entry name" value="Terpenoid cyclases/Protein prenyltransferases"/>
    <property type="match status" value="1"/>
</dbReference>
<dbReference type="Gene3D" id="1.50.10.20">
    <property type="match status" value="1"/>
</dbReference>
<name>A0AB33IYJ9_9BACT</name>
<dbReference type="Pfam" id="PF17973">
    <property type="entry name" value="bMG10"/>
    <property type="match status" value="1"/>
</dbReference>
<dbReference type="Gene3D" id="2.60.40.1930">
    <property type="match status" value="1"/>
</dbReference>
<dbReference type="GO" id="GO:0004866">
    <property type="term" value="F:endopeptidase inhibitor activity"/>
    <property type="evidence" value="ECO:0007669"/>
    <property type="project" value="InterPro"/>
</dbReference>
<dbReference type="Pfam" id="PF00207">
    <property type="entry name" value="A2M"/>
    <property type="match status" value="1"/>
</dbReference>
<dbReference type="SMART" id="SM01360">
    <property type="entry name" value="A2M"/>
    <property type="match status" value="1"/>
</dbReference>
<feature type="chain" id="PRO_5044338898" evidence="2">
    <location>
        <begin position="22"/>
        <end position="1832"/>
    </location>
</feature>
<protein>
    <submittedName>
        <fullName evidence="4">Alpha-2-macroglobulin family protein</fullName>
    </submittedName>
</protein>
<dbReference type="EMBL" id="AP035785">
    <property type="protein sequence ID" value="BFO71145.1"/>
    <property type="molecule type" value="Genomic_DNA"/>
</dbReference>